<dbReference type="InterPro" id="IPR001818">
    <property type="entry name" value="Pept_M10_metallopeptidase"/>
</dbReference>
<feature type="domain" description="Peptidase M10 metallopeptidase" evidence="7">
    <location>
        <begin position="279"/>
        <end position="323"/>
    </location>
</feature>
<keyword evidence="9" id="KW-1185">Reference proteome</keyword>
<reference evidence="8" key="2">
    <citation type="submission" date="2020-09" db="EMBL/GenBank/DDBJ databases">
        <authorList>
            <person name="Sun Q."/>
            <person name="Zhou Y."/>
        </authorList>
    </citation>
    <scope>NUCLEOTIDE SEQUENCE</scope>
    <source>
        <strain evidence="8">CGMCC 1.15085</strain>
    </source>
</reference>
<accession>A0A916WUQ8</accession>
<comment type="caution">
    <text evidence="8">The sequence shown here is derived from an EMBL/GenBank/DDBJ whole genome shotgun (WGS) entry which is preliminary data.</text>
</comment>
<organism evidence="8 9">
    <name type="scientific">Flexivirga endophytica</name>
    <dbReference type="NCBI Taxonomy" id="1849103"/>
    <lineage>
        <taxon>Bacteria</taxon>
        <taxon>Bacillati</taxon>
        <taxon>Actinomycetota</taxon>
        <taxon>Actinomycetes</taxon>
        <taxon>Micrococcales</taxon>
        <taxon>Dermacoccaceae</taxon>
        <taxon>Flexivirga</taxon>
    </lineage>
</organism>
<feature type="region of interest" description="Disordered" evidence="5">
    <location>
        <begin position="95"/>
        <end position="129"/>
    </location>
</feature>
<keyword evidence="4" id="KW-0862">Zinc</keyword>
<keyword evidence="2" id="KW-0479">Metal-binding</keyword>
<evidence type="ECO:0000256" key="6">
    <source>
        <dbReference type="SAM" id="Phobius"/>
    </source>
</evidence>
<evidence type="ECO:0000256" key="1">
    <source>
        <dbReference type="ARBA" id="ARBA00022670"/>
    </source>
</evidence>
<dbReference type="GO" id="GO:0004222">
    <property type="term" value="F:metalloendopeptidase activity"/>
    <property type="evidence" value="ECO:0007669"/>
    <property type="project" value="InterPro"/>
</dbReference>
<dbReference type="InterPro" id="IPR024079">
    <property type="entry name" value="MetalloPept_cat_dom_sf"/>
</dbReference>
<sequence length="332" mass="35354">MREPVKIVRVRNVMRCSCGEAIRPGERAGLVGGRGRPRCVQCLADLQAGRKSPISRSTRTRGARPWTAMIVAFVLVGAVGAVNVRSSILGGAEATSLSKGSDRDIRAHWPPVPPDASANPLGAPPAQASSSTEFSFIKTVGDGADTHPVAWDPCRPIHLVINDARAPEQGDPLLQEAIAQVTEATGLQFVVDGPTTEAPATDRPPRDTARYGDRWSPVLVAWTDPSAVPHLKGSVAGVAGPDGAPFYTAEQRHWVSGSVNLDGPQLSLILQRPAGWETARAIVMHEFGHLVGLQHVPQPSQLMYASSTNRTDFGRGDREGLRQLGDGHCFTG</sequence>
<name>A0A916WUQ8_9MICO</name>
<evidence type="ECO:0000256" key="2">
    <source>
        <dbReference type="ARBA" id="ARBA00022723"/>
    </source>
</evidence>
<keyword evidence="6" id="KW-0472">Membrane</keyword>
<dbReference type="GO" id="GO:0006508">
    <property type="term" value="P:proteolysis"/>
    <property type="evidence" value="ECO:0007669"/>
    <property type="project" value="UniProtKB-KW"/>
</dbReference>
<proteinExistence type="predicted"/>
<gene>
    <name evidence="8" type="ORF">GCM10011492_22790</name>
</gene>
<evidence type="ECO:0000256" key="3">
    <source>
        <dbReference type="ARBA" id="ARBA00022801"/>
    </source>
</evidence>
<dbReference type="Gene3D" id="3.40.390.10">
    <property type="entry name" value="Collagenase (Catalytic Domain)"/>
    <property type="match status" value="1"/>
</dbReference>
<evidence type="ECO:0000313" key="9">
    <source>
        <dbReference type="Proteomes" id="UP000636793"/>
    </source>
</evidence>
<keyword evidence="6" id="KW-1133">Transmembrane helix</keyword>
<keyword evidence="6" id="KW-0812">Transmembrane</keyword>
<evidence type="ECO:0000256" key="5">
    <source>
        <dbReference type="SAM" id="MobiDB-lite"/>
    </source>
</evidence>
<evidence type="ECO:0000259" key="7">
    <source>
        <dbReference type="Pfam" id="PF00413"/>
    </source>
</evidence>
<protein>
    <recommendedName>
        <fullName evidence="7">Peptidase M10 metallopeptidase domain-containing protein</fullName>
    </recommendedName>
</protein>
<keyword evidence="1" id="KW-0645">Protease</keyword>
<dbReference type="AlphaFoldDB" id="A0A916WUQ8"/>
<evidence type="ECO:0000256" key="4">
    <source>
        <dbReference type="ARBA" id="ARBA00022833"/>
    </source>
</evidence>
<dbReference type="GO" id="GO:0008270">
    <property type="term" value="F:zinc ion binding"/>
    <property type="evidence" value="ECO:0007669"/>
    <property type="project" value="InterPro"/>
</dbReference>
<dbReference type="SUPFAM" id="SSF55486">
    <property type="entry name" value="Metalloproteases ('zincins'), catalytic domain"/>
    <property type="match status" value="1"/>
</dbReference>
<feature type="transmembrane region" description="Helical" evidence="6">
    <location>
        <begin position="66"/>
        <end position="84"/>
    </location>
</feature>
<dbReference type="EMBL" id="BMHI01000003">
    <property type="protein sequence ID" value="GGB31596.1"/>
    <property type="molecule type" value="Genomic_DNA"/>
</dbReference>
<reference evidence="8" key="1">
    <citation type="journal article" date="2014" name="Int. J. Syst. Evol. Microbiol.">
        <title>Complete genome sequence of Corynebacterium casei LMG S-19264T (=DSM 44701T), isolated from a smear-ripened cheese.</title>
        <authorList>
            <consortium name="US DOE Joint Genome Institute (JGI-PGF)"/>
            <person name="Walter F."/>
            <person name="Albersmeier A."/>
            <person name="Kalinowski J."/>
            <person name="Ruckert C."/>
        </authorList>
    </citation>
    <scope>NUCLEOTIDE SEQUENCE</scope>
    <source>
        <strain evidence="8">CGMCC 1.15085</strain>
    </source>
</reference>
<dbReference type="GO" id="GO:0031012">
    <property type="term" value="C:extracellular matrix"/>
    <property type="evidence" value="ECO:0007669"/>
    <property type="project" value="InterPro"/>
</dbReference>
<dbReference type="Pfam" id="PF00413">
    <property type="entry name" value="Peptidase_M10"/>
    <property type="match status" value="1"/>
</dbReference>
<evidence type="ECO:0000313" key="8">
    <source>
        <dbReference type="EMBL" id="GGB31596.1"/>
    </source>
</evidence>
<keyword evidence="3" id="KW-0378">Hydrolase</keyword>
<dbReference type="Proteomes" id="UP000636793">
    <property type="component" value="Unassembled WGS sequence"/>
</dbReference>